<dbReference type="GeneTree" id="ENSGT00910000147541"/>
<evidence type="ECO:0000313" key="3">
    <source>
        <dbReference type="Proteomes" id="UP000001073"/>
    </source>
</evidence>
<reference evidence="2 3" key="1">
    <citation type="submission" date="2012-10" db="EMBL/GenBank/DDBJ databases">
        <authorList>
            <consortium name="Gibbon Genome Sequencing Consortium"/>
        </authorList>
    </citation>
    <scope>NUCLEOTIDE SEQUENCE [LARGE SCALE GENOMIC DNA]</scope>
</reference>
<keyword evidence="3" id="KW-1185">Reference proteome</keyword>
<dbReference type="Proteomes" id="UP000001073">
    <property type="component" value="Chromosome 7b"/>
</dbReference>
<feature type="region of interest" description="Disordered" evidence="1">
    <location>
        <begin position="72"/>
        <end position="100"/>
    </location>
</feature>
<evidence type="ECO:0000313" key="2">
    <source>
        <dbReference type="Ensembl" id="ENSNLEP00000044915.1"/>
    </source>
</evidence>
<protein>
    <submittedName>
        <fullName evidence="2">Uncharacterized protein</fullName>
    </submittedName>
</protein>
<proteinExistence type="predicted"/>
<dbReference type="OMA" id="WHFIYLR"/>
<reference evidence="2" key="2">
    <citation type="submission" date="2025-08" db="UniProtKB">
        <authorList>
            <consortium name="Ensembl"/>
        </authorList>
    </citation>
    <scope>IDENTIFICATION</scope>
</reference>
<dbReference type="InParanoid" id="A0A2I3HN40"/>
<dbReference type="AlphaFoldDB" id="A0A2I3HN40"/>
<evidence type="ECO:0000256" key="1">
    <source>
        <dbReference type="SAM" id="MobiDB-lite"/>
    </source>
</evidence>
<name>A0A2I3HN40_NOMLE</name>
<accession>A0A2I3HN40</accession>
<reference evidence="2" key="3">
    <citation type="submission" date="2025-09" db="UniProtKB">
        <authorList>
            <consortium name="Ensembl"/>
        </authorList>
    </citation>
    <scope>IDENTIFICATION</scope>
</reference>
<dbReference type="EMBL" id="ADFV01124049">
    <property type="status" value="NOT_ANNOTATED_CDS"/>
    <property type="molecule type" value="Genomic_DNA"/>
</dbReference>
<feature type="region of interest" description="Disordered" evidence="1">
    <location>
        <begin position="12"/>
        <end position="59"/>
    </location>
</feature>
<organism evidence="2 3">
    <name type="scientific">Nomascus leucogenys</name>
    <name type="common">Northern white-cheeked gibbon</name>
    <name type="synonym">Hylobates leucogenys</name>
    <dbReference type="NCBI Taxonomy" id="61853"/>
    <lineage>
        <taxon>Eukaryota</taxon>
        <taxon>Metazoa</taxon>
        <taxon>Chordata</taxon>
        <taxon>Craniata</taxon>
        <taxon>Vertebrata</taxon>
        <taxon>Euteleostomi</taxon>
        <taxon>Mammalia</taxon>
        <taxon>Eutheria</taxon>
        <taxon>Euarchontoglires</taxon>
        <taxon>Primates</taxon>
        <taxon>Haplorrhini</taxon>
        <taxon>Catarrhini</taxon>
        <taxon>Hylobatidae</taxon>
        <taxon>Nomascus</taxon>
    </lineage>
</organism>
<sequence length="100" mass="10538">MVPRKLLHVVPLWPGTERGPGGLRPWSPPLSAGDPPGPGGHSASPVTWAGPQDEPPDHDRWHFIYLLPLQPQASLPGPERRRPGPSAAAAGACIGLPRGD</sequence>
<dbReference type="Ensembl" id="ENSNLET00000059450.1">
    <property type="protein sequence ID" value="ENSNLEP00000044915.1"/>
    <property type="gene ID" value="ENSNLEG00000030109.1"/>
</dbReference>
<feature type="compositionally biased region" description="Low complexity" evidence="1">
    <location>
        <begin position="84"/>
        <end position="100"/>
    </location>
</feature>